<keyword evidence="3" id="KW-1185">Reference proteome</keyword>
<proteinExistence type="predicted"/>
<evidence type="ECO:0000256" key="1">
    <source>
        <dbReference type="SAM" id="MobiDB-lite"/>
    </source>
</evidence>
<protein>
    <submittedName>
        <fullName evidence="2">Uncharacterized protein</fullName>
    </submittedName>
</protein>
<gene>
    <name evidence="2" type="ORF">CPAR01_15659</name>
</gene>
<feature type="non-terminal residue" evidence="2">
    <location>
        <position position="1"/>
    </location>
</feature>
<name>A0ABQ9RZX1_9PEZI</name>
<dbReference type="Proteomes" id="UP001241169">
    <property type="component" value="Unassembled WGS sequence"/>
</dbReference>
<evidence type="ECO:0000313" key="2">
    <source>
        <dbReference type="EMBL" id="KAK1519221.1"/>
    </source>
</evidence>
<organism evidence="2 3">
    <name type="scientific">Colletotrichum paranaense</name>
    <dbReference type="NCBI Taxonomy" id="1914294"/>
    <lineage>
        <taxon>Eukaryota</taxon>
        <taxon>Fungi</taxon>
        <taxon>Dikarya</taxon>
        <taxon>Ascomycota</taxon>
        <taxon>Pezizomycotina</taxon>
        <taxon>Sordariomycetes</taxon>
        <taxon>Hypocreomycetidae</taxon>
        <taxon>Glomerellales</taxon>
        <taxon>Glomerellaceae</taxon>
        <taxon>Colletotrichum</taxon>
        <taxon>Colletotrichum acutatum species complex</taxon>
    </lineage>
</organism>
<accession>A0ABQ9RZX1</accession>
<reference evidence="2 3" key="1">
    <citation type="submission" date="2016-10" db="EMBL/GenBank/DDBJ databases">
        <title>The genome sequence of Colletotrichum fioriniae PJ7.</title>
        <authorList>
            <person name="Baroncelli R."/>
        </authorList>
    </citation>
    <scope>NUCLEOTIDE SEQUENCE [LARGE SCALE GENOMIC DNA]</scope>
    <source>
        <strain evidence="2 3">IMI 384185</strain>
    </source>
</reference>
<dbReference type="RefSeq" id="XP_060341483.1">
    <property type="nucleotide sequence ID" value="XM_060499907.1"/>
</dbReference>
<sequence>LPVSRPPQHQTTALLPIQFSRRLGTSPTVIPSPSLPHHTLPHARTYTHTDTHTHTHTHTHIRRRHAHAHRHSVYAHTLQCLSSPSLAFDAAVSRVPSHCSKRPAYARDGCILPPPTLHVHIAVQPGYAHNLSLSLQGLGERQATPSTPPCYGHRDRRRRPPSLGCCRNSTLTP</sequence>
<evidence type="ECO:0000313" key="3">
    <source>
        <dbReference type="Proteomes" id="UP001241169"/>
    </source>
</evidence>
<feature type="region of interest" description="Disordered" evidence="1">
    <location>
        <begin position="140"/>
        <end position="173"/>
    </location>
</feature>
<dbReference type="EMBL" id="MOPA01000020">
    <property type="protein sequence ID" value="KAK1519221.1"/>
    <property type="molecule type" value="Genomic_DNA"/>
</dbReference>
<dbReference type="GeneID" id="85383806"/>
<comment type="caution">
    <text evidence="2">The sequence shown here is derived from an EMBL/GenBank/DDBJ whole genome shotgun (WGS) entry which is preliminary data.</text>
</comment>